<accession>A0A811UYE3</accession>
<dbReference type="PANTHER" id="PTHR23529">
    <property type="entry name" value="GH19118P-RELATED"/>
    <property type="match status" value="1"/>
</dbReference>
<dbReference type="AlphaFoldDB" id="A0A811UYE3"/>
<reference evidence="8" key="1">
    <citation type="submission" date="2020-11" db="EMBL/GenBank/DDBJ databases">
        <authorList>
            <person name="Whitehead M."/>
        </authorList>
    </citation>
    <scope>NUCLEOTIDE SEQUENCE</scope>
    <source>
        <strain evidence="8">EGII</strain>
    </source>
</reference>
<feature type="transmembrane region" description="Helical" evidence="6">
    <location>
        <begin position="342"/>
        <end position="364"/>
    </location>
</feature>
<dbReference type="GO" id="GO:0022857">
    <property type="term" value="F:transmembrane transporter activity"/>
    <property type="evidence" value="ECO:0007669"/>
    <property type="project" value="InterPro"/>
</dbReference>
<evidence type="ECO:0000256" key="6">
    <source>
        <dbReference type="SAM" id="Phobius"/>
    </source>
</evidence>
<dbReference type="Pfam" id="PF00083">
    <property type="entry name" value="Sugar_tr"/>
    <property type="match status" value="1"/>
</dbReference>
<keyword evidence="9" id="KW-1185">Reference proteome</keyword>
<dbReference type="PROSITE" id="PS50850">
    <property type="entry name" value="MFS"/>
    <property type="match status" value="1"/>
</dbReference>
<evidence type="ECO:0000256" key="2">
    <source>
        <dbReference type="ARBA" id="ARBA00022692"/>
    </source>
</evidence>
<evidence type="ECO:0000256" key="4">
    <source>
        <dbReference type="ARBA" id="ARBA00023136"/>
    </source>
</evidence>
<dbReference type="Proteomes" id="UP000606786">
    <property type="component" value="Unassembled WGS sequence"/>
</dbReference>
<dbReference type="Gene3D" id="1.20.1250.20">
    <property type="entry name" value="MFS general substrate transporter like domains"/>
    <property type="match status" value="1"/>
</dbReference>
<comment type="subcellular location">
    <subcellularLocation>
        <location evidence="1">Membrane</location>
        <topology evidence="1">Multi-pass membrane protein</topology>
    </subcellularLocation>
</comment>
<dbReference type="PROSITE" id="PS00216">
    <property type="entry name" value="SUGAR_TRANSPORT_1"/>
    <property type="match status" value="1"/>
</dbReference>
<dbReference type="SUPFAM" id="SSF103473">
    <property type="entry name" value="MFS general substrate transporter"/>
    <property type="match status" value="1"/>
</dbReference>
<feature type="domain" description="Major facilitator superfamily (MFS) profile" evidence="7">
    <location>
        <begin position="1"/>
        <end position="481"/>
    </location>
</feature>
<keyword evidence="4 6" id="KW-0472">Membrane</keyword>
<dbReference type="GO" id="GO:0016020">
    <property type="term" value="C:membrane"/>
    <property type="evidence" value="ECO:0007669"/>
    <property type="project" value="UniProtKB-SubCell"/>
</dbReference>
<keyword evidence="3 6" id="KW-1133">Transmembrane helix</keyword>
<feature type="compositionally biased region" description="Polar residues" evidence="5">
    <location>
        <begin position="21"/>
        <end position="31"/>
    </location>
</feature>
<feature type="transmembrane region" description="Helical" evidence="6">
    <location>
        <begin position="79"/>
        <end position="99"/>
    </location>
</feature>
<dbReference type="InterPro" id="IPR005828">
    <property type="entry name" value="MFS_sugar_transport-like"/>
</dbReference>
<evidence type="ECO:0000259" key="7">
    <source>
        <dbReference type="PROSITE" id="PS50850"/>
    </source>
</evidence>
<feature type="transmembrane region" description="Helical" evidence="6">
    <location>
        <begin position="169"/>
        <end position="187"/>
    </location>
</feature>
<sequence length="481" mass="53184">MEERSAYPPARPVTFAPHQQPYAQPNYGTMNSDDELPPQHFMVYAEDDTEPPTYPPINGDPQEQWWFARMQINKPQSNSAGAAALVLMTGGMNIAWSAGFGQVKGFLPDTHILICWYIAAMIGALVSAFITNHITRRPIYLFASFLVFIGGILLVALPNEHRAIAVARYINGFAVGLVIVPMMVLIGEEVVPRNRGVSAALLETGSFAFGIFLQIIFFVSYSTSSFSPMRLHGIIAIIYALLTCLLSYFLVVESPVYHLQRNNEHAALDCLRRLQRPCTVTQESYQLLEEHKRYISESDSSDQGLPALVKLCFYRGLVALSFSPVVTLGLMTSAVISEGENATWPLVVFGICLLLGAYVAGFVMDMVGRKIILLSGALICGVVAITIGGICNDLINLLFSSKMSSVLYMLFALQFFAGFFNSSASAYMTEAFPLHRKTYYIAASFNVQMLVWLIVSACNIDPQSLGPYFITFGVFMWYSSQ</sequence>
<evidence type="ECO:0000256" key="3">
    <source>
        <dbReference type="ARBA" id="ARBA00022989"/>
    </source>
</evidence>
<gene>
    <name evidence="8" type="ORF">CCAP1982_LOCUS12099</name>
</gene>
<feature type="transmembrane region" description="Helical" evidence="6">
    <location>
        <begin position="111"/>
        <end position="131"/>
    </location>
</feature>
<feature type="transmembrane region" description="Helical" evidence="6">
    <location>
        <begin position="138"/>
        <end position="157"/>
    </location>
</feature>
<keyword evidence="2 6" id="KW-0812">Transmembrane</keyword>
<dbReference type="InterPro" id="IPR005829">
    <property type="entry name" value="Sugar_transporter_CS"/>
</dbReference>
<feature type="transmembrane region" description="Helical" evidence="6">
    <location>
        <begin position="199"/>
        <end position="219"/>
    </location>
</feature>
<evidence type="ECO:0000256" key="1">
    <source>
        <dbReference type="ARBA" id="ARBA00004141"/>
    </source>
</evidence>
<proteinExistence type="predicted"/>
<feature type="transmembrane region" description="Helical" evidence="6">
    <location>
        <begin position="439"/>
        <end position="457"/>
    </location>
</feature>
<dbReference type="EMBL" id="CAJHJT010000034">
    <property type="protein sequence ID" value="CAD7003661.1"/>
    <property type="molecule type" value="Genomic_DNA"/>
</dbReference>
<dbReference type="InterPro" id="IPR036259">
    <property type="entry name" value="MFS_trans_sf"/>
</dbReference>
<evidence type="ECO:0000313" key="9">
    <source>
        <dbReference type="Proteomes" id="UP000606786"/>
    </source>
</evidence>
<evidence type="ECO:0000313" key="8">
    <source>
        <dbReference type="EMBL" id="CAD7003661.1"/>
    </source>
</evidence>
<evidence type="ECO:0000256" key="5">
    <source>
        <dbReference type="SAM" id="MobiDB-lite"/>
    </source>
</evidence>
<comment type="caution">
    <text evidence="8">The sequence shown here is derived from an EMBL/GenBank/DDBJ whole genome shotgun (WGS) entry which is preliminary data.</text>
</comment>
<dbReference type="PANTHER" id="PTHR23529:SF2">
    <property type="entry name" value="GH19118P-RELATED"/>
    <property type="match status" value="1"/>
</dbReference>
<organism evidence="8 9">
    <name type="scientific">Ceratitis capitata</name>
    <name type="common">Mediterranean fruit fly</name>
    <name type="synonym">Tephritis capitata</name>
    <dbReference type="NCBI Taxonomy" id="7213"/>
    <lineage>
        <taxon>Eukaryota</taxon>
        <taxon>Metazoa</taxon>
        <taxon>Ecdysozoa</taxon>
        <taxon>Arthropoda</taxon>
        <taxon>Hexapoda</taxon>
        <taxon>Insecta</taxon>
        <taxon>Pterygota</taxon>
        <taxon>Neoptera</taxon>
        <taxon>Endopterygota</taxon>
        <taxon>Diptera</taxon>
        <taxon>Brachycera</taxon>
        <taxon>Muscomorpha</taxon>
        <taxon>Tephritoidea</taxon>
        <taxon>Tephritidae</taxon>
        <taxon>Ceratitis</taxon>
        <taxon>Ceratitis</taxon>
    </lineage>
</organism>
<dbReference type="OrthoDB" id="6612291at2759"/>
<feature type="transmembrane region" description="Helical" evidence="6">
    <location>
        <begin position="317"/>
        <end position="336"/>
    </location>
</feature>
<feature type="region of interest" description="Disordered" evidence="5">
    <location>
        <begin position="1"/>
        <end position="31"/>
    </location>
</feature>
<feature type="transmembrane region" description="Helical" evidence="6">
    <location>
        <begin position="407"/>
        <end position="427"/>
    </location>
</feature>
<feature type="transmembrane region" description="Helical" evidence="6">
    <location>
        <begin position="371"/>
        <end position="395"/>
    </location>
</feature>
<dbReference type="InterPro" id="IPR020846">
    <property type="entry name" value="MFS_dom"/>
</dbReference>
<protein>
    <submittedName>
        <fullName evidence="8">(Mediterranean fruit fly) hypothetical protein</fullName>
    </submittedName>
</protein>
<feature type="transmembrane region" description="Helical" evidence="6">
    <location>
        <begin position="231"/>
        <end position="251"/>
    </location>
</feature>
<name>A0A811UYE3_CERCA</name>